<comment type="catalytic activity">
    <reaction evidence="7">
        <text>adenosine 2',5'-bisphosphate + H2O = AMP + phosphate</text>
        <dbReference type="Rhea" id="RHEA:77643"/>
        <dbReference type="ChEBI" id="CHEBI:15377"/>
        <dbReference type="ChEBI" id="CHEBI:43474"/>
        <dbReference type="ChEBI" id="CHEBI:194156"/>
        <dbReference type="ChEBI" id="CHEBI:456215"/>
        <dbReference type="EC" id="3.1.3.7"/>
    </reaction>
    <physiologicalReaction direction="left-to-right" evidence="7">
        <dbReference type="Rhea" id="RHEA:77644"/>
    </physiologicalReaction>
</comment>
<dbReference type="PANTHER" id="PTHR43200:SF6">
    <property type="entry name" value="3'(2'),5'-BISPHOSPHATE NUCLEOTIDASE"/>
    <property type="match status" value="1"/>
</dbReference>
<proteinExistence type="inferred from homology"/>
<keyword evidence="4" id="KW-0479">Metal-binding</keyword>
<comment type="catalytic activity">
    <reaction evidence="9">
        <text>3'-phosphoadenylyl sulfate + H2O = adenosine 5'-phosphosulfate + phosphate</text>
        <dbReference type="Rhea" id="RHEA:77639"/>
        <dbReference type="ChEBI" id="CHEBI:15377"/>
        <dbReference type="ChEBI" id="CHEBI:43474"/>
        <dbReference type="ChEBI" id="CHEBI:58243"/>
        <dbReference type="ChEBI" id="CHEBI:58339"/>
        <dbReference type="EC" id="3.1.3.7"/>
    </reaction>
    <physiologicalReaction direction="left-to-right" evidence="9">
        <dbReference type="Rhea" id="RHEA:77640"/>
    </physiologicalReaction>
</comment>
<dbReference type="PRINTS" id="PR00377">
    <property type="entry name" value="IMPHPHTASES"/>
</dbReference>
<dbReference type="InterPro" id="IPR006239">
    <property type="entry name" value="DPNP"/>
</dbReference>
<protein>
    <recommendedName>
        <fullName evidence="3">3'(2'),5'-bisphosphate nucleotidase</fullName>
        <ecNumber evidence="3">3.1.3.7</ecNumber>
    </recommendedName>
</protein>
<evidence type="ECO:0000256" key="3">
    <source>
        <dbReference type="ARBA" id="ARBA00012633"/>
    </source>
</evidence>
<evidence type="ECO:0000313" key="10">
    <source>
        <dbReference type="EMBL" id="KAH0892534.1"/>
    </source>
</evidence>
<evidence type="ECO:0000256" key="7">
    <source>
        <dbReference type="ARBA" id="ARBA00044466"/>
    </source>
</evidence>
<accession>A0ABQ8AJ42</accession>
<dbReference type="InterPro" id="IPR000760">
    <property type="entry name" value="Inositol_monophosphatase-like"/>
</dbReference>
<evidence type="ECO:0000256" key="4">
    <source>
        <dbReference type="ARBA" id="ARBA00022723"/>
    </source>
</evidence>
<dbReference type="Gene3D" id="3.30.540.10">
    <property type="entry name" value="Fructose-1,6-Bisphosphatase, subunit A, domain 1"/>
    <property type="match status" value="3"/>
</dbReference>
<dbReference type="NCBIfam" id="TIGR01330">
    <property type="entry name" value="bisphos_HAL2"/>
    <property type="match status" value="3"/>
</dbReference>
<comment type="cofactor">
    <cofactor evidence="1">
        <name>Mg(2+)</name>
        <dbReference type="ChEBI" id="CHEBI:18420"/>
    </cofactor>
</comment>
<evidence type="ECO:0000313" key="11">
    <source>
        <dbReference type="Proteomes" id="UP000824890"/>
    </source>
</evidence>
<gene>
    <name evidence="10" type="ORF">HID58_054963</name>
</gene>
<evidence type="ECO:0000256" key="5">
    <source>
        <dbReference type="ARBA" id="ARBA00022801"/>
    </source>
</evidence>
<dbReference type="CDD" id="cd01517">
    <property type="entry name" value="PAP_phosphatase"/>
    <property type="match status" value="3"/>
</dbReference>
<evidence type="ECO:0000256" key="2">
    <source>
        <dbReference type="ARBA" id="ARBA00009759"/>
    </source>
</evidence>
<dbReference type="InterPro" id="IPR051090">
    <property type="entry name" value="Inositol_monoP_superfamily"/>
</dbReference>
<dbReference type="Gene3D" id="3.40.190.80">
    <property type="match status" value="3"/>
</dbReference>
<evidence type="ECO:0000256" key="6">
    <source>
        <dbReference type="ARBA" id="ARBA00022842"/>
    </source>
</evidence>
<evidence type="ECO:0000256" key="8">
    <source>
        <dbReference type="ARBA" id="ARBA00044479"/>
    </source>
</evidence>
<comment type="caution">
    <text evidence="10">The sequence shown here is derived from an EMBL/GenBank/DDBJ whole genome shotgun (WGS) entry which is preliminary data.</text>
</comment>
<comment type="catalytic activity">
    <reaction evidence="8">
        <text>adenosine 3',5'-bisphosphate + H2O = AMP + phosphate</text>
        <dbReference type="Rhea" id="RHEA:10040"/>
        <dbReference type="ChEBI" id="CHEBI:15377"/>
        <dbReference type="ChEBI" id="CHEBI:43474"/>
        <dbReference type="ChEBI" id="CHEBI:58343"/>
        <dbReference type="ChEBI" id="CHEBI:456215"/>
        <dbReference type="EC" id="3.1.3.7"/>
    </reaction>
    <physiologicalReaction direction="left-to-right" evidence="8">
        <dbReference type="Rhea" id="RHEA:10041"/>
    </physiologicalReaction>
</comment>
<keyword evidence="5" id="KW-0378">Hydrolase</keyword>
<name>A0ABQ8AJ42_BRANA</name>
<evidence type="ECO:0000256" key="9">
    <source>
        <dbReference type="ARBA" id="ARBA00044484"/>
    </source>
</evidence>
<organism evidence="10 11">
    <name type="scientific">Brassica napus</name>
    <name type="common">Rape</name>
    <dbReference type="NCBI Taxonomy" id="3708"/>
    <lineage>
        <taxon>Eukaryota</taxon>
        <taxon>Viridiplantae</taxon>
        <taxon>Streptophyta</taxon>
        <taxon>Embryophyta</taxon>
        <taxon>Tracheophyta</taxon>
        <taxon>Spermatophyta</taxon>
        <taxon>Magnoliopsida</taxon>
        <taxon>eudicotyledons</taxon>
        <taxon>Gunneridae</taxon>
        <taxon>Pentapetalae</taxon>
        <taxon>rosids</taxon>
        <taxon>malvids</taxon>
        <taxon>Brassicales</taxon>
        <taxon>Brassicaceae</taxon>
        <taxon>Brassiceae</taxon>
        <taxon>Brassica</taxon>
    </lineage>
</organism>
<dbReference type="PANTHER" id="PTHR43200">
    <property type="entry name" value="PHOSPHATASE"/>
    <property type="match status" value="1"/>
</dbReference>
<dbReference type="EMBL" id="JAGKQM010000013">
    <property type="protein sequence ID" value="KAH0892534.1"/>
    <property type="molecule type" value="Genomic_DNA"/>
</dbReference>
<sequence>MSSINCFRTAKAPLQTFASVSRFRYSPNRLVSVLRRKSSPSFVTLRVVSSMAYEKELDAAKKAASLAARLCQKVQKALLQSDVQSKSDKSPVTVADYGSQAVVSIVLERELTSEPFSLVAEEDSADLRKDGSEDILERITKLVNDTLATEDLTKAIDSTLTTDDLLRAIDCGTSEGGPNGRHWVLDPIDGTKGFLRGDQYAVALGLLEEGKVVLGVLACPNLPLTSIAGNKNKNSSSSEETGCLFYATIGSGTYMQPLDSKSEPVKVHVSSVENPEEASFFESFEGAHSLHDLSSSIANKLGVKAPPVRIDSQAKYGALSRGDGAIYLRFPHKGYREKIWDHVAGAIVVTEAGGIVTDAGGKPLDFSKGKYLDLDTGIIVANEKLMPLLLKAVQMSYDEMLAAAKKAVSLAARLSNEVRKSLLVSDVWNKSDDSPVTVADYGSQAVVSIVLERELKNEPVSLVAEEDSAELRKVAAETVLARITELVKDTLASDESYASSPLSSDDVLTAIDSGKSEGGPKGRHWVLDPIGGTRGFIRGEQYAIGLALLVEGKVVLGVMACPKLPLASTAAGINANKSSPEKVGCLFFGAVGTGAYVQSLNALDSPPVKVEVSSNDDPAKASFFESYHTPVPIHNTIATKLGIKESPIKINSQTKYAALSRGDGEVYLRFTRKARPESIWNHAAGSILVSEAGGKVTDAAGNPLDFSKGKYLDYKRGIVVTTQKLLPRLLKALCKMSYEKELAAAKKAVSLAARLSQGVQKTLFQSEVWTKSDRTPVTAADFGSQALVSIVLERELQPATFSLVAEEETGELRKQGSEVFLEGITKLVKDTLASEESYADSPPLSTEDVLNAIDCGKSEGGCSGYHWVLDPIDGTRGFVRGEQYAVGLALLVEGKVVLGVMACPNLPLASAVGETDMSSKENVGCLFFATAGLGAYVQPVEGHSLPQKVRVSSNENLEEAKFLESYHKPIPIHSSIAEKLGITALPVRMDSQAKYAAVSRGDAEIYLRFTLCGHRETIWDHAPGFIITTEAGGVVCDAAGKSLDFSKGKYLDHKTGIIVTTKKLKPCVLKAVREAMEEEKLISETHNPNCTLSVCV</sequence>
<keyword evidence="11" id="KW-1185">Reference proteome</keyword>
<dbReference type="PROSITE" id="PS00629">
    <property type="entry name" value="IMP_1"/>
    <property type="match status" value="2"/>
</dbReference>
<dbReference type="Proteomes" id="UP000824890">
    <property type="component" value="Unassembled WGS sequence"/>
</dbReference>
<evidence type="ECO:0000256" key="1">
    <source>
        <dbReference type="ARBA" id="ARBA00001946"/>
    </source>
</evidence>
<comment type="similarity">
    <text evidence="2">Belongs to the inositol monophosphatase superfamily.</text>
</comment>
<dbReference type="SUPFAM" id="SSF56655">
    <property type="entry name" value="Carbohydrate phosphatase"/>
    <property type="match status" value="3"/>
</dbReference>
<reference evidence="10 11" key="1">
    <citation type="submission" date="2021-05" db="EMBL/GenBank/DDBJ databases">
        <title>Genome Assembly of Synthetic Allotetraploid Brassica napus Reveals Homoeologous Exchanges between Subgenomes.</title>
        <authorList>
            <person name="Davis J.T."/>
        </authorList>
    </citation>
    <scope>NUCLEOTIDE SEQUENCE [LARGE SCALE GENOMIC DNA]</scope>
    <source>
        <strain evidence="11">cv. Da-Ae</strain>
        <tissue evidence="10">Seedling</tissue>
    </source>
</reference>
<keyword evidence="6" id="KW-0460">Magnesium</keyword>
<dbReference type="Pfam" id="PF00459">
    <property type="entry name" value="Inositol_P"/>
    <property type="match status" value="3"/>
</dbReference>
<dbReference type="InterPro" id="IPR020583">
    <property type="entry name" value="Inositol_monoP_metal-BS"/>
</dbReference>
<dbReference type="EC" id="3.1.3.7" evidence="3"/>